<comment type="caution">
    <text evidence="2">The sequence shown here is derived from an EMBL/GenBank/DDBJ whole genome shotgun (WGS) entry which is preliminary data.</text>
</comment>
<protein>
    <submittedName>
        <fullName evidence="2">Uncharacterized protein</fullName>
    </submittedName>
</protein>
<feature type="region of interest" description="Disordered" evidence="1">
    <location>
        <begin position="52"/>
        <end position="86"/>
    </location>
</feature>
<evidence type="ECO:0000313" key="3">
    <source>
        <dbReference type="Proteomes" id="UP000298493"/>
    </source>
</evidence>
<organism evidence="2 3">
    <name type="scientific">Venturia nashicola</name>
    <dbReference type="NCBI Taxonomy" id="86259"/>
    <lineage>
        <taxon>Eukaryota</taxon>
        <taxon>Fungi</taxon>
        <taxon>Dikarya</taxon>
        <taxon>Ascomycota</taxon>
        <taxon>Pezizomycotina</taxon>
        <taxon>Dothideomycetes</taxon>
        <taxon>Pleosporomycetidae</taxon>
        <taxon>Venturiales</taxon>
        <taxon>Venturiaceae</taxon>
        <taxon>Venturia</taxon>
    </lineage>
</organism>
<evidence type="ECO:0000313" key="2">
    <source>
        <dbReference type="EMBL" id="TID13944.1"/>
    </source>
</evidence>
<evidence type="ECO:0000256" key="1">
    <source>
        <dbReference type="SAM" id="MobiDB-lite"/>
    </source>
</evidence>
<dbReference type="EMBL" id="SNSC02000024">
    <property type="protein sequence ID" value="TID13944.1"/>
    <property type="molecule type" value="Genomic_DNA"/>
</dbReference>
<proteinExistence type="predicted"/>
<dbReference type="Proteomes" id="UP000298493">
    <property type="component" value="Unassembled WGS sequence"/>
</dbReference>
<dbReference type="AlphaFoldDB" id="A0A4Z1P149"/>
<name>A0A4Z1P149_9PEZI</name>
<gene>
    <name evidence="2" type="ORF">E6O75_ATG07176</name>
</gene>
<accession>A0A4Z1P149</accession>
<reference evidence="2 3" key="1">
    <citation type="submission" date="2019-04" db="EMBL/GenBank/DDBJ databases">
        <title>High contiguity whole genome sequence and gene annotation resource for two Venturia nashicola isolates.</title>
        <authorList>
            <person name="Prokchorchik M."/>
            <person name="Won K."/>
            <person name="Lee Y."/>
            <person name="Choi E.D."/>
            <person name="Segonzac C."/>
            <person name="Sohn K.H."/>
        </authorList>
    </citation>
    <scope>NUCLEOTIDE SEQUENCE [LARGE SCALE GENOMIC DNA]</scope>
    <source>
        <strain evidence="2 3">PRI2</strain>
    </source>
</reference>
<feature type="compositionally biased region" description="Polar residues" evidence="1">
    <location>
        <begin position="54"/>
        <end position="78"/>
    </location>
</feature>
<sequence length="86" mass="9323">MVHDCGISATEDSLVVILSEDQSIRHAVPYEDAIIAGFSTRPNAIPLDRRISARPTSTPIGPAHSQSMLFSRISSTVPPQRARDLP</sequence>
<keyword evidence="3" id="KW-1185">Reference proteome</keyword>